<dbReference type="EMBL" id="BARS01044673">
    <property type="protein sequence ID" value="GAG38718.1"/>
    <property type="molecule type" value="Genomic_DNA"/>
</dbReference>
<dbReference type="InterPro" id="IPR017900">
    <property type="entry name" value="4Fe4S_Fe_S_CS"/>
</dbReference>
<name>X0XPY8_9ZZZZ</name>
<sequence length="249" mass="28030">RQIAARFLERPESECFIGYEKAPGGTVRAAFIRAPEDVGRLVWNDECFVNLASYLARFRGKDAVVGIVLKGCDARAFRELVRSRQVSRSKVFVVGLPCDGLAGPGEDELAERCFGCVYPENFDYDEVLGPMTSPKLPPRPDGDLLSDLTPEERFAFWNKELEKCIRCDACKNTCYGCFCPECIFDSTEPRWLSRRQGTSEKFYFHAVRALHLAGRCIECGECERACPTGVRLMLLNRRLSLGVEELFGS</sequence>
<protein>
    <recommendedName>
        <fullName evidence="1">4Fe-4S ferredoxin-type domain-containing protein</fullName>
    </recommendedName>
</protein>
<dbReference type="Pfam" id="PF00037">
    <property type="entry name" value="Fer4"/>
    <property type="match status" value="1"/>
</dbReference>
<dbReference type="PROSITE" id="PS00198">
    <property type="entry name" value="4FE4S_FER_1"/>
    <property type="match status" value="1"/>
</dbReference>
<dbReference type="Gene3D" id="3.30.70.3270">
    <property type="match status" value="1"/>
</dbReference>
<dbReference type="PROSITE" id="PS51379">
    <property type="entry name" value="4FE4S_FER_2"/>
    <property type="match status" value="1"/>
</dbReference>
<feature type="non-terminal residue" evidence="2">
    <location>
        <position position="249"/>
    </location>
</feature>
<gene>
    <name evidence="2" type="ORF">S01H1_67448</name>
</gene>
<accession>X0XPY8</accession>
<proteinExistence type="predicted"/>
<dbReference type="AlphaFoldDB" id="X0XPY8"/>
<comment type="caution">
    <text evidence="2">The sequence shown here is derived from an EMBL/GenBank/DDBJ whole genome shotgun (WGS) entry which is preliminary data.</text>
</comment>
<organism evidence="2">
    <name type="scientific">marine sediment metagenome</name>
    <dbReference type="NCBI Taxonomy" id="412755"/>
    <lineage>
        <taxon>unclassified sequences</taxon>
        <taxon>metagenomes</taxon>
        <taxon>ecological metagenomes</taxon>
    </lineage>
</organism>
<feature type="non-terminal residue" evidence="2">
    <location>
        <position position="1"/>
    </location>
</feature>
<feature type="domain" description="4Fe-4S ferredoxin-type" evidence="1">
    <location>
        <begin position="207"/>
        <end position="236"/>
    </location>
</feature>
<evidence type="ECO:0000313" key="2">
    <source>
        <dbReference type="EMBL" id="GAG38718.1"/>
    </source>
</evidence>
<dbReference type="InterPro" id="IPR017896">
    <property type="entry name" value="4Fe4S_Fe-S-bd"/>
</dbReference>
<evidence type="ECO:0000259" key="1">
    <source>
        <dbReference type="PROSITE" id="PS51379"/>
    </source>
</evidence>
<dbReference type="SUPFAM" id="SSF46548">
    <property type="entry name" value="alpha-helical ferredoxin"/>
    <property type="match status" value="1"/>
</dbReference>
<reference evidence="2" key="1">
    <citation type="journal article" date="2014" name="Front. Microbiol.">
        <title>High frequency of phylogenetically diverse reductive dehalogenase-homologous genes in deep subseafloor sedimentary metagenomes.</title>
        <authorList>
            <person name="Kawai M."/>
            <person name="Futagami T."/>
            <person name="Toyoda A."/>
            <person name="Takaki Y."/>
            <person name="Nishi S."/>
            <person name="Hori S."/>
            <person name="Arai W."/>
            <person name="Tsubouchi T."/>
            <person name="Morono Y."/>
            <person name="Uchiyama I."/>
            <person name="Ito T."/>
            <person name="Fujiyama A."/>
            <person name="Inagaki F."/>
            <person name="Takami H."/>
        </authorList>
    </citation>
    <scope>NUCLEOTIDE SEQUENCE</scope>
    <source>
        <strain evidence="2">Expedition CK06-06</strain>
    </source>
</reference>